<dbReference type="InterPro" id="IPR036265">
    <property type="entry name" value="HIT-like_sf"/>
</dbReference>
<dbReference type="GO" id="GO:0000398">
    <property type="term" value="P:mRNA splicing, via spliceosome"/>
    <property type="evidence" value="ECO:0007669"/>
    <property type="project" value="TreeGrafter"/>
</dbReference>
<dbReference type="PANTHER" id="PTHR12072:SF4">
    <property type="entry name" value="CWF19-LIKE PROTEIN 1"/>
    <property type="match status" value="1"/>
</dbReference>
<keyword evidence="3 4" id="KW-0862">Zinc</keyword>
<evidence type="ECO:0000256" key="3">
    <source>
        <dbReference type="ARBA" id="ARBA00022833"/>
    </source>
</evidence>
<sequence>MARRPRAPSSSSSLSSATAPHSDPRATMATAPPRILLCGDVLGCLNHLFKRVQSVNKSTGPFDALLCVGQFFPDSADGLDEVADYIEGRSAVPIPTYFTGDYGVGAVRFLSAASKLPSNRGFKTDGLEVCPNLFWLKGSGKFSLHGLTVVYLSGRQSSGADESGIYSEDDVGALRALAEEQGIVDLFLTYPGVSCGADTSNTPPVVADPSGCDPLVSELAAEIKPRYHIAGTKGVFYAREPYTNNESLHVTRFLGLAAVGNKDKQKFIHAISPTPASMMLSTEIRARPPNTTMSPYLLGEKVSHTRETTKRPSDSDTQYWRYDTTQKRQRQGESDSGRLCFKFTSTGSCSRGGKCHFRHDEEAREQYMRNVCFDFLNKGKCERGPDCKFGHSLAESGASFPQNERTQSGRGRTERSCWFCLSSPNVESHLVLSIGESYYCALAKGPLVPNHVLLVPVDHCPNTLTMPLDTETELEKYKSALNIYFKNQAKAVVFFELIFPQSPHANLQAIPIPLSKASNVKRIFNLASKKLGFEFATLNPGGDSRQGRQLLRSQLNSTSGMFYVELPEGAILLHVVDDKEKFPVQFGREVMAGLLNMADRADWRNCKVSKEDELQMVEEFKNGFSEFDPAQ</sequence>
<evidence type="ECO:0000256" key="4">
    <source>
        <dbReference type="PROSITE-ProRule" id="PRU00723"/>
    </source>
</evidence>
<dbReference type="GO" id="GO:0071014">
    <property type="term" value="C:post-mRNA release spliceosomal complex"/>
    <property type="evidence" value="ECO:0007669"/>
    <property type="project" value="TreeGrafter"/>
</dbReference>
<evidence type="ECO:0000259" key="6">
    <source>
        <dbReference type="PROSITE" id="PS50103"/>
    </source>
</evidence>
<dbReference type="AlphaFoldDB" id="A0A9E7HK98"/>
<evidence type="ECO:0000256" key="5">
    <source>
        <dbReference type="SAM" id="MobiDB-lite"/>
    </source>
</evidence>
<dbReference type="CDD" id="cd07380">
    <property type="entry name" value="MPP_CWF19_N"/>
    <property type="match status" value="1"/>
</dbReference>
<protein>
    <submittedName>
        <fullName evidence="7">Zinc finger CCCH domain-containing protein</fullName>
    </submittedName>
</protein>
<dbReference type="GO" id="GO:0061632">
    <property type="term" value="F:RNA lariat debranching enzyme activator activity"/>
    <property type="evidence" value="ECO:0007669"/>
    <property type="project" value="TreeGrafter"/>
</dbReference>
<dbReference type="SUPFAM" id="SSF90229">
    <property type="entry name" value="CCCH zinc finger"/>
    <property type="match status" value="2"/>
</dbReference>
<feature type="domain" description="C3H1-type" evidence="6">
    <location>
        <begin position="334"/>
        <end position="362"/>
    </location>
</feature>
<dbReference type="InterPro" id="IPR040194">
    <property type="entry name" value="Cwf19-like"/>
</dbReference>
<dbReference type="InterPro" id="IPR000571">
    <property type="entry name" value="Znf_CCCH"/>
</dbReference>
<dbReference type="EMBL" id="CP097510">
    <property type="protein sequence ID" value="URE35280.1"/>
    <property type="molecule type" value="Genomic_DNA"/>
</dbReference>
<dbReference type="InterPro" id="IPR006768">
    <property type="entry name" value="Cwf19-like_C_dom-1"/>
</dbReference>
<dbReference type="Proteomes" id="UP001055439">
    <property type="component" value="Chromosome 8"/>
</dbReference>
<dbReference type="InterPro" id="IPR036855">
    <property type="entry name" value="Znf_CCCH_sf"/>
</dbReference>
<keyword evidence="8" id="KW-1185">Reference proteome</keyword>
<feature type="domain" description="C3H1-type" evidence="6">
    <location>
        <begin position="366"/>
        <end position="394"/>
    </location>
</feature>
<name>A0A9E7HK98_9LILI</name>
<gene>
    <name evidence="7" type="ORF">MUK42_17583</name>
</gene>
<organism evidence="7 8">
    <name type="scientific">Musa troglodytarum</name>
    <name type="common">fe'i banana</name>
    <dbReference type="NCBI Taxonomy" id="320322"/>
    <lineage>
        <taxon>Eukaryota</taxon>
        <taxon>Viridiplantae</taxon>
        <taxon>Streptophyta</taxon>
        <taxon>Embryophyta</taxon>
        <taxon>Tracheophyta</taxon>
        <taxon>Spermatophyta</taxon>
        <taxon>Magnoliopsida</taxon>
        <taxon>Liliopsida</taxon>
        <taxon>Zingiberales</taxon>
        <taxon>Musaceae</taxon>
        <taxon>Musa</taxon>
    </lineage>
</organism>
<dbReference type="SMART" id="SM00356">
    <property type="entry name" value="ZnF_C3H1"/>
    <property type="match status" value="2"/>
</dbReference>
<feature type="compositionally biased region" description="Low complexity" evidence="5">
    <location>
        <begin position="7"/>
        <end position="21"/>
    </location>
</feature>
<dbReference type="SUPFAM" id="SSF54197">
    <property type="entry name" value="HIT-like"/>
    <property type="match status" value="1"/>
</dbReference>
<dbReference type="Pfam" id="PF04677">
    <property type="entry name" value="CwfJ_C_1"/>
    <property type="match status" value="1"/>
</dbReference>
<dbReference type="InterPro" id="IPR006767">
    <property type="entry name" value="Cwf19-like_C_dom-2"/>
</dbReference>
<reference evidence="7" key="1">
    <citation type="submission" date="2022-05" db="EMBL/GenBank/DDBJ databases">
        <title>The Musa troglodytarum L. genome provides insights into the mechanism of non-climacteric behaviour and enrichment of carotenoids.</title>
        <authorList>
            <person name="Wang J."/>
        </authorList>
    </citation>
    <scope>NUCLEOTIDE SEQUENCE</scope>
    <source>
        <tissue evidence="7">Leaf</tissue>
    </source>
</reference>
<dbReference type="GO" id="GO:0008270">
    <property type="term" value="F:zinc ion binding"/>
    <property type="evidence" value="ECO:0007669"/>
    <property type="project" value="UniProtKB-KW"/>
</dbReference>
<dbReference type="PROSITE" id="PS50103">
    <property type="entry name" value="ZF_C3H1"/>
    <property type="match status" value="2"/>
</dbReference>
<dbReference type="PANTHER" id="PTHR12072">
    <property type="entry name" value="CWF19, CELL CYCLE CONTROL PROTEIN"/>
    <property type="match status" value="1"/>
</dbReference>
<proteinExistence type="predicted"/>
<evidence type="ECO:0000313" key="8">
    <source>
        <dbReference type="Proteomes" id="UP001055439"/>
    </source>
</evidence>
<feature type="zinc finger region" description="C3H1-type" evidence="4">
    <location>
        <begin position="366"/>
        <end position="394"/>
    </location>
</feature>
<feature type="region of interest" description="Disordered" evidence="5">
    <location>
        <begin position="1"/>
        <end position="26"/>
    </location>
</feature>
<keyword evidence="1 4" id="KW-0479">Metal-binding</keyword>
<evidence type="ECO:0000256" key="1">
    <source>
        <dbReference type="ARBA" id="ARBA00022723"/>
    </source>
</evidence>
<dbReference type="Gene3D" id="3.30.1370.210">
    <property type="match status" value="1"/>
</dbReference>
<keyword evidence="2 4" id="KW-0863">Zinc-finger</keyword>
<dbReference type="OrthoDB" id="444325at2759"/>
<feature type="zinc finger region" description="C3H1-type" evidence="4">
    <location>
        <begin position="334"/>
        <end position="362"/>
    </location>
</feature>
<evidence type="ECO:0000313" key="7">
    <source>
        <dbReference type="EMBL" id="URE35280.1"/>
    </source>
</evidence>
<dbReference type="Pfam" id="PF04676">
    <property type="entry name" value="CwfJ_C_2"/>
    <property type="match status" value="1"/>
</dbReference>
<evidence type="ECO:0000256" key="2">
    <source>
        <dbReference type="ARBA" id="ARBA00022771"/>
    </source>
</evidence>
<accession>A0A9E7HK98</accession>